<keyword evidence="7" id="KW-0472">Membrane</keyword>
<dbReference type="PANTHER" id="PTHR43297">
    <property type="entry name" value="OLIGOPEPTIDE TRANSPORT ATP-BINDING PROTEIN APPD"/>
    <property type="match status" value="1"/>
</dbReference>
<dbReference type="SMART" id="SM00382">
    <property type="entry name" value="AAA"/>
    <property type="match status" value="2"/>
</dbReference>
<comment type="similarity">
    <text evidence="2">Belongs to the ABC transporter superfamily.</text>
</comment>
<dbReference type="PROSITE" id="PS00675">
    <property type="entry name" value="SIGMA54_INTERACT_1"/>
    <property type="match status" value="1"/>
</dbReference>
<evidence type="ECO:0000313" key="10">
    <source>
        <dbReference type="Proteomes" id="UP000269689"/>
    </source>
</evidence>
<gene>
    <name evidence="9" type="ORF">EDD53_0366</name>
</gene>
<dbReference type="GO" id="GO:0005524">
    <property type="term" value="F:ATP binding"/>
    <property type="evidence" value="ECO:0007669"/>
    <property type="project" value="UniProtKB-KW"/>
</dbReference>
<evidence type="ECO:0000256" key="7">
    <source>
        <dbReference type="ARBA" id="ARBA00023136"/>
    </source>
</evidence>
<reference evidence="9 10" key="1">
    <citation type="submission" date="2018-11" db="EMBL/GenBank/DDBJ databases">
        <title>Genomic Encyclopedia of Type Strains, Phase IV (KMG-IV): sequencing the most valuable type-strain genomes for metagenomic binning, comparative biology and taxonomic classification.</title>
        <authorList>
            <person name="Goeker M."/>
        </authorList>
    </citation>
    <scope>NUCLEOTIDE SEQUENCE [LARGE SCALE GENOMIC DNA]</scope>
    <source>
        <strain evidence="9 10">DSM 104731</strain>
    </source>
</reference>
<dbReference type="Proteomes" id="UP000269689">
    <property type="component" value="Unassembled WGS sequence"/>
</dbReference>
<evidence type="ECO:0000259" key="8">
    <source>
        <dbReference type="PROSITE" id="PS50893"/>
    </source>
</evidence>
<dbReference type="InterPro" id="IPR003593">
    <property type="entry name" value="AAA+_ATPase"/>
</dbReference>
<dbReference type="GO" id="GO:0016887">
    <property type="term" value="F:ATP hydrolysis activity"/>
    <property type="evidence" value="ECO:0007669"/>
    <property type="project" value="InterPro"/>
</dbReference>
<feature type="domain" description="ABC transporter" evidence="8">
    <location>
        <begin position="270"/>
        <end position="467"/>
    </location>
</feature>
<evidence type="ECO:0000313" key="9">
    <source>
        <dbReference type="EMBL" id="RPE71250.1"/>
    </source>
</evidence>
<feature type="domain" description="ABC transporter" evidence="8">
    <location>
        <begin position="5"/>
        <end position="246"/>
    </location>
</feature>
<keyword evidence="4" id="KW-1003">Cell membrane</keyword>
<dbReference type="GO" id="GO:0005886">
    <property type="term" value="C:plasma membrane"/>
    <property type="evidence" value="ECO:0007669"/>
    <property type="project" value="UniProtKB-SubCell"/>
</dbReference>
<proteinExistence type="inferred from homology"/>
<evidence type="ECO:0000256" key="1">
    <source>
        <dbReference type="ARBA" id="ARBA00004417"/>
    </source>
</evidence>
<dbReference type="InterPro" id="IPR003439">
    <property type="entry name" value="ABC_transporter-like_ATP-bd"/>
</dbReference>
<evidence type="ECO:0000256" key="2">
    <source>
        <dbReference type="ARBA" id="ARBA00005417"/>
    </source>
</evidence>
<dbReference type="PROSITE" id="PS00211">
    <property type="entry name" value="ABC_TRANSPORTER_1"/>
    <property type="match status" value="2"/>
</dbReference>
<dbReference type="PANTHER" id="PTHR43297:SF7">
    <property type="entry name" value="D,D-DIPEPTIDE TRANSPORT ATP-BINDING PROTEIN DDPD-RELATED"/>
    <property type="match status" value="1"/>
</dbReference>
<evidence type="ECO:0000256" key="4">
    <source>
        <dbReference type="ARBA" id="ARBA00022475"/>
    </source>
</evidence>
<dbReference type="RefSeq" id="WP_246002141.1">
    <property type="nucleotide sequence ID" value="NZ_RKQK01000001.1"/>
</dbReference>
<keyword evidence="6 9" id="KW-0067">ATP-binding</keyword>
<dbReference type="SUPFAM" id="SSF52540">
    <property type="entry name" value="P-loop containing nucleoside triphosphate hydrolases"/>
    <property type="match status" value="2"/>
</dbReference>
<evidence type="ECO:0000256" key="3">
    <source>
        <dbReference type="ARBA" id="ARBA00022448"/>
    </source>
</evidence>
<accession>A0A3N4VBN9</accession>
<dbReference type="Pfam" id="PF00005">
    <property type="entry name" value="ABC_tran"/>
    <property type="match status" value="2"/>
</dbReference>
<keyword evidence="10" id="KW-1185">Reference proteome</keyword>
<dbReference type="PROSITE" id="PS50893">
    <property type="entry name" value="ABC_TRANSPORTER_2"/>
    <property type="match status" value="2"/>
</dbReference>
<protein>
    <submittedName>
        <fullName evidence="9">Peptide/nickel transport system ATP-binding protein</fullName>
    </submittedName>
</protein>
<comment type="subcellular location">
    <subcellularLocation>
        <location evidence="1">Cell inner membrane</location>
        <topology evidence="1">Peripheral membrane protein</topology>
    </subcellularLocation>
</comment>
<dbReference type="EMBL" id="RKQK01000001">
    <property type="protein sequence ID" value="RPE71250.1"/>
    <property type="molecule type" value="Genomic_DNA"/>
</dbReference>
<organism evidence="9 10">
    <name type="scientific">Pacificibacter maritimus</name>
    <dbReference type="NCBI Taxonomy" id="762213"/>
    <lineage>
        <taxon>Bacteria</taxon>
        <taxon>Pseudomonadati</taxon>
        <taxon>Pseudomonadota</taxon>
        <taxon>Alphaproteobacteria</taxon>
        <taxon>Rhodobacterales</taxon>
        <taxon>Roseobacteraceae</taxon>
        <taxon>Pacificibacter</taxon>
    </lineage>
</organism>
<dbReference type="InterPro" id="IPR017871">
    <property type="entry name" value="ABC_transporter-like_CS"/>
</dbReference>
<comment type="caution">
    <text evidence="9">The sequence shown here is derived from an EMBL/GenBank/DDBJ whole genome shotgun (WGS) entry which is preliminary data.</text>
</comment>
<sequence length="467" mass="50377">MIYSIEVNALSVYAGKTRLMGPISFNLSNGGTLVIMGETGAGKSLIAQAILGTLPNTLHAKGQITVNGRRVDQMRQSARRRMWGTVIATLPQEPWRALDPLMRAFRQVSEAHHYVGGKKRSLANADTAKAFETLGLTGAEKQLPNTLSGGMAQRVAFAAATAGNAPILLADEPTKGLDAERHTKVVELLAKVPKEGGTLIAITHDVSVTRRLAGEVIVLRDGALVEQGKAIDVLANPTSSYTQSLIDADPKNWPQSEKQSDLAEKRDVVLTVENLAVARSGKRLFEGFDLTLRAGERVALVGPSGIGKTTLLDAMAGLIKPEAGTVTRAQSQSRHTVQKLYQDPPAAFPARIALKHVLKDVARLHKTDWSSVLTTLEKLGIHPSLLDRKPDEVSGGELQRISIARALTVGPKVLLADEPTSRLDPITQRDTLNMLETMAAAENFAVVLVTHDRQIANKWADRTIILT</sequence>
<dbReference type="InterPro" id="IPR025662">
    <property type="entry name" value="Sigma_54_int_dom_ATP-bd_1"/>
</dbReference>
<evidence type="ECO:0000256" key="5">
    <source>
        <dbReference type="ARBA" id="ARBA00022741"/>
    </source>
</evidence>
<evidence type="ECO:0000256" key="6">
    <source>
        <dbReference type="ARBA" id="ARBA00022840"/>
    </source>
</evidence>
<keyword evidence="5" id="KW-0547">Nucleotide-binding</keyword>
<dbReference type="InterPro" id="IPR027417">
    <property type="entry name" value="P-loop_NTPase"/>
</dbReference>
<name>A0A3N4VBN9_9RHOB</name>
<dbReference type="Gene3D" id="3.40.50.300">
    <property type="entry name" value="P-loop containing nucleotide triphosphate hydrolases"/>
    <property type="match status" value="2"/>
</dbReference>
<dbReference type="AlphaFoldDB" id="A0A3N4VBN9"/>
<keyword evidence="3" id="KW-0813">Transport</keyword>
<dbReference type="InterPro" id="IPR050388">
    <property type="entry name" value="ABC_Ni/Peptide_Import"/>
</dbReference>